<protein>
    <submittedName>
        <fullName evidence="1">Uncharacterized protein</fullName>
    </submittedName>
</protein>
<proteinExistence type="predicted"/>
<dbReference type="Proteomes" id="UP000009328">
    <property type="component" value="Unassembled WGS sequence"/>
</dbReference>
<accession>K0KIK5</accession>
<dbReference type="InParanoid" id="K0KIK5"/>
<evidence type="ECO:0000313" key="1">
    <source>
        <dbReference type="EMBL" id="CCH42012.1"/>
    </source>
</evidence>
<gene>
    <name evidence="1" type="ORF">BN7_1551</name>
</gene>
<dbReference type="HOGENOM" id="CLU_2335247_0_0_1"/>
<evidence type="ECO:0000313" key="2">
    <source>
        <dbReference type="Proteomes" id="UP000009328"/>
    </source>
</evidence>
<reference evidence="1 2" key="1">
    <citation type="journal article" date="2012" name="Eukaryot. Cell">
        <title>Draft genome sequence of Wickerhamomyces ciferrii NRRL Y-1031 F-60-10.</title>
        <authorList>
            <person name="Schneider J."/>
            <person name="Andrea H."/>
            <person name="Blom J."/>
            <person name="Jaenicke S."/>
            <person name="Ruckert C."/>
            <person name="Schorsch C."/>
            <person name="Szczepanowski R."/>
            <person name="Farwick M."/>
            <person name="Goesmann A."/>
            <person name="Puhler A."/>
            <person name="Schaffer S."/>
            <person name="Tauch A."/>
            <person name="Kohler T."/>
            <person name="Brinkrolf K."/>
        </authorList>
    </citation>
    <scope>NUCLEOTIDE SEQUENCE [LARGE SCALE GENOMIC DNA]</scope>
    <source>
        <strain evidence="2">ATCC 14091 / BCRC 22168 / CBS 111 / JCM 3599 / NBRC 0793 / NRRL Y-1031 F-60-10</strain>
    </source>
</reference>
<organism evidence="1 2">
    <name type="scientific">Wickerhamomyces ciferrii (strain ATCC 14091 / BCRC 22168 / CBS 111 / JCM 3599 / NBRC 0793 / NRRL Y-1031 F-60-10)</name>
    <name type="common">Yeast</name>
    <name type="synonym">Pichia ciferrii</name>
    <dbReference type="NCBI Taxonomy" id="1206466"/>
    <lineage>
        <taxon>Eukaryota</taxon>
        <taxon>Fungi</taxon>
        <taxon>Dikarya</taxon>
        <taxon>Ascomycota</taxon>
        <taxon>Saccharomycotina</taxon>
        <taxon>Saccharomycetes</taxon>
        <taxon>Phaffomycetales</taxon>
        <taxon>Wickerhamomycetaceae</taxon>
        <taxon>Wickerhamomyces</taxon>
    </lineage>
</organism>
<dbReference type="AlphaFoldDB" id="K0KIK5"/>
<comment type="caution">
    <text evidence="1">The sequence shown here is derived from an EMBL/GenBank/DDBJ whole genome shotgun (WGS) entry which is preliminary data.</text>
</comment>
<dbReference type="EMBL" id="CAIF01000033">
    <property type="protein sequence ID" value="CCH42012.1"/>
    <property type="molecule type" value="Genomic_DNA"/>
</dbReference>
<name>K0KIK5_WICCF</name>
<sequence>MSFEQKNSFIKLINIPTHDEYDIPIQVFKGGVLVDHHNQPNYISQLFNETNINGLIINKPWSEKFDELKEGDVAYVINIDDLERVEQTASGDIVDISQ</sequence>
<keyword evidence="2" id="KW-1185">Reference proteome</keyword>